<dbReference type="InterPro" id="IPR036894">
    <property type="entry name" value="YbaB-like_sf"/>
</dbReference>
<proteinExistence type="predicted"/>
<dbReference type="GO" id="GO:0003677">
    <property type="term" value="F:DNA binding"/>
    <property type="evidence" value="ECO:0007669"/>
    <property type="project" value="InterPro"/>
</dbReference>
<dbReference type="Gene3D" id="3.30.1310.10">
    <property type="entry name" value="Nucleoid-associated protein YbaB-like domain"/>
    <property type="match status" value="1"/>
</dbReference>
<protein>
    <recommendedName>
        <fullName evidence="4">YbaB/EbfC DNA-binding family protein</fullName>
    </recommendedName>
</protein>
<dbReference type="Pfam" id="PF02575">
    <property type="entry name" value="YbaB_DNA_bd"/>
    <property type="match status" value="1"/>
</dbReference>
<dbReference type="SUPFAM" id="SSF82607">
    <property type="entry name" value="YbaB-like"/>
    <property type="match status" value="1"/>
</dbReference>
<dbReference type="KEGG" id="srt:Srot_0257"/>
<dbReference type="HOGENOM" id="CLU_1659524_0_0_11"/>
<evidence type="ECO:0008006" key="4">
    <source>
        <dbReference type="Google" id="ProtNLM"/>
    </source>
</evidence>
<evidence type="ECO:0000313" key="2">
    <source>
        <dbReference type="EMBL" id="ADG96744.1"/>
    </source>
</evidence>
<organism evidence="2 3">
    <name type="scientific">Segniliparus rotundus (strain ATCC BAA-972 / CDC 1076 / CIP 108378 / DSM 44985 / JCM 13578)</name>
    <dbReference type="NCBI Taxonomy" id="640132"/>
    <lineage>
        <taxon>Bacteria</taxon>
        <taxon>Bacillati</taxon>
        <taxon>Actinomycetota</taxon>
        <taxon>Actinomycetes</taxon>
        <taxon>Mycobacteriales</taxon>
        <taxon>Segniliparaceae</taxon>
        <taxon>Segniliparus</taxon>
    </lineage>
</organism>
<evidence type="ECO:0000256" key="1">
    <source>
        <dbReference type="SAM" id="MobiDB-lite"/>
    </source>
</evidence>
<dbReference type="AlphaFoldDB" id="D6ZAY5"/>
<feature type="compositionally biased region" description="Basic and acidic residues" evidence="1">
    <location>
        <begin position="110"/>
        <end position="119"/>
    </location>
</feature>
<gene>
    <name evidence="2" type="ordered locus">Srot_0257</name>
</gene>
<dbReference type="InterPro" id="IPR004401">
    <property type="entry name" value="YbaB/EbfC"/>
</dbReference>
<feature type="region of interest" description="Disordered" evidence="1">
    <location>
        <begin position="99"/>
        <end position="159"/>
    </location>
</feature>
<accession>D6ZAY5</accession>
<dbReference type="STRING" id="640132.Srot_0257"/>
<reference evidence="2 3" key="1">
    <citation type="journal article" date="2010" name="Stand. Genomic Sci.">
        <title>Complete genome sequence of Segniliparus rotundus type strain (CDC 1076).</title>
        <authorList>
            <person name="Sikorski J."/>
            <person name="Lapidus A."/>
            <person name="Copeland A."/>
            <person name="Misra M."/>
            <person name="Glavina Del Rio T."/>
            <person name="Nolan M."/>
            <person name="Lucas S."/>
            <person name="Chen F."/>
            <person name="Tice H."/>
            <person name="Cheng J.F."/>
            <person name="Jando M."/>
            <person name="Schneider S."/>
            <person name="Bruce D."/>
            <person name="Goodwin L."/>
            <person name="Pitluck S."/>
            <person name="Liolios K."/>
            <person name="Mikhailova N."/>
            <person name="Pati A."/>
            <person name="Ivanova N."/>
            <person name="Mavromatis K."/>
            <person name="Chen A."/>
            <person name="Palaniappan K."/>
            <person name="Chertkov O."/>
            <person name="Land M."/>
            <person name="Hauser L."/>
            <person name="Chang Y.J."/>
            <person name="Jeffries C.D."/>
            <person name="Brettin T."/>
            <person name="Detter J.C."/>
            <person name="Han C."/>
            <person name="Rohde M."/>
            <person name="Goker M."/>
            <person name="Bristow J."/>
            <person name="Eisen J.A."/>
            <person name="Markowitz V."/>
            <person name="Hugenholtz P."/>
            <person name="Kyrpides N.C."/>
            <person name="Klenk H.P."/>
        </authorList>
    </citation>
    <scope>NUCLEOTIDE SEQUENCE [LARGE SCALE GENOMIC DNA]</scope>
    <source>
        <strain evidence="3">ATCC BAA-972 / CDC 1076 / CIP 108378 / DSM 44985 / JCM 13578</strain>
    </source>
</reference>
<keyword evidence="3" id="KW-1185">Reference proteome</keyword>
<evidence type="ECO:0000313" key="3">
    <source>
        <dbReference type="Proteomes" id="UP000002247"/>
    </source>
</evidence>
<dbReference type="EMBL" id="CP001958">
    <property type="protein sequence ID" value="ADG96744.1"/>
    <property type="molecule type" value="Genomic_DNA"/>
</dbReference>
<dbReference type="Proteomes" id="UP000002247">
    <property type="component" value="Chromosome"/>
</dbReference>
<sequence length="159" mass="17790">MADTPYEGMTSAEVNAKFNRDIERRLAELDEAERALTAIRGVGEAEHGSVRVEVDSNGMIVDIKLADRAMHLGSPKLERAVLLALTKAKNAAIAAGEAPFSTVVGDEEARDYTEKRLEPEPEEEPKGGALWGENGNQRRWAPDPDEEEEEYDWRRDLRR</sequence>
<name>D6ZAY5_SEGRD</name>
<dbReference type="eggNOG" id="COG0718">
    <property type="taxonomic scope" value="Bacteria"/>
</dbReference>